<evidence type="ECO:0000313" key="5">
    <source>
        <dbReference type="Proteomes" id="UP000015464"/>
    </source>
</evidence>
<feature type="domain" description="Fumarylacetoacetase-like C-terminal" evidence="3">
    <location>
        <begin position="7"/>
        <end position="193"/>
    </location>
</feature>
<name>S9XJ46_SCHCR</name>
<dbReference type="PANTHER" id="PTHR11820:SF7">
    <property type="entry name" value="ACYLPYRUVASE FAHD1, MITOCHONDRIAL"/>
    <property type="match status" value="1"/>
</dbReference>
<reference evidence="4 5" key="1">
    <citation type="journal article" date="2011" name="Science">
        <title>Comparative functional genomics of the fission yeasts.</title>
        <authorList>
            <person name="Rhind N."/>
            <person name="Chen Z."/>
            <person name="Yassour M."/>
            <person name="Thompson D.A."/>
            <person name="Haas B.J."/>
            <person name="Habib N."/>
            <person name="Wapinski I."/>
            <person name="Roy S."/>
            <person name="Lin M.F."/>
            <person name="Heiman D.I."/>
            <person name="Young S.K."/>
            <person name="Furuya K."/>
            <person name="Guo Y."/>
            <person name="Pidoux A."/>
            <person name="Chen H.M."/>
            <person name="Robbertse B."/>
            <person name="Goldberg J.M."/>
            <person name="Aoki K."/>
            <person name="Bayne E.H."/>
            <person name="Berlin A.M."/>
            <person name="Desjardins C.A."/>
            <person name="Dobbs E."/>
            <person name="Dukaj L."/>
            <person name="Fan L."/>
            <person name="FitzGerald M.G."/>
            <person name="French C."/>
            <person name="Gujja S."/>
            <person name="Hansen K."/>
            <person name="Keifenheim D."/>
            <person name="Levin J.Z."/>
            <person name="Mosher R.A."/>
            <person name="Mueller C.A."/>
            <person name="Pfiffner J."/>
            <person name="Priest M."/>
            <person name="Russ C."/>
            <person name="Smialowska A."/>
            <person name="Swoboda P."/>
            <person name="Sykes S.M."/>
            <person name="Vaughn M."/>
            <person name="Vengrova S."/>
            <person name="Yoder R."/>
            <person name="Zeng Q."/>
            <person name="Allshire R."/>
            <person name="Baulcombe D."/>
            <person name="Birren B.W."/>
            <person name="Brown W."/>
            <person name="Ekwall K."/>
            <person name="Kellis M."/>
            <person name="Leatherwood J."/>
            <person name="Levin H."/>
            <person name="Margalit H."/>
            <person name="Martienssen R."/>
            <person name="Nieduszynski C.A."/>
            <person name="Spatafora J.W."/>
            <person name="Friedman N."/>
            <person name="Dalgaard J.Z."/>
            <person name="Baumann P."/>
            <person name="Niki H."/>
            <person name="Regev A."/>
            <person name="Nusbaum C."/>
        </authorList>
    </citation>
    <scope>NUCLEOTIDE SEQUENCE [LARGE SCALE GENOMIC DNA]</scope>
    <source>
        <strain evidence="5">OY26 / ATCC MYA-4695 / CBS 11777 / NBRC 106824 / NRRL Y48691</strain>
    </source>
</reference>
<dbReference type="Proteomes" id="UP000015464">
    <property type="component" value="Unassembled WGS sequence"/>
</dbReference>
<accession>S9XJ46</accession>
<dbReference type="SUPFAM" id="SSF56529">
    <property type="entry name" value="FAH"/>
    <property type="match status" value="1"/>
</dbReference>
<dbReference type="Gene3D" id="3.90.850.10">
    <property type="entry name" value="Fumarylacetoacetase-like, C-terminal domain"/>
    <property type="match status" value="1"/>
</dbReference>
<dbReference type="InterPro" id="IPR036663">
    <property type="entry name" value="Fumarylacetoacetase_C_sf"/>
</dbReference>
<dbReference type="OMA" id="NCRKVIC"/>
<proteinExistence type="inferred from homology"/>
<dbReference type="GO" id="GO:0018773">
    <property type="term" value="F:acetylpyruvate hydrolase activity"/>
    <property type="evidence" value="ECO:0007669"/>
    <property type="project" value="TreeGrafter"/>
</dbReference>
<dbReference type="HOGENOM" id="CLU_028458_5_0_1"/>
<dbReference type="GO" id="GO:0006107">
    <property type="term" value="P:oxaloacetate metabolic process"/>
    <property type="evidence" value="ECO:0007669"/>
    <property type="project" value="EnsemblFungi"/>
</dbReference>
<dbReference type="RefSeq" id="XP_013021228.1">
    <property type="nucleotide sequence ID" value="XM_013165774.1"/>
</dbReference>
<keyword evidence="2" id="KW-0479">Metal-binding</keyword>
<dbReference type="OrthoDB" id="74910at2759"/>
<evidence type="ECO:0000256" key="1">
    <source>
        <dbReference type="ARBA" id="ARBA00010211"/>
    </source>
</evidence>
<dbReference type="GO" id="GO:0046872">
    <property type="term" value="F:metal ion binding"/>
    <property type="evidence" value="ECO:0007669"/>
    <property type="project" value="UniProtKB-KW"/>
</dbReference>
<dbReference type="STRING" id="653667.S9XJ46"/>
<dbReference type="GO" id="GO:0005739">
    <property type="term" value="C:mitochondrion"/>
    <property type="evidence" value="ECO:0007669"/>
    <property type="project" value="TreeGrafter"/>
</dbReference>
<organism evidence="4 5">
    <name type="scientific">Schizosaccharomyces cryophilus (strain OY26 / ATCC MYA-4695 / CBS 11777 / NBRC 106824 / NRRL Y48691)</name>
    <name type="common">Fission yeast</name>
    <dbReference type="NCBI Taxonomy" id="653667"/>
    <lineage>
        <taxon>Eukaryota</taxon>
        <taxon>Fungi</taxon>
        <taxon>Dikarya</taxon>
        <taxon>Ascomycota</taxon>
        <taxon>Taphrinomycotina</taxon>
        <taxon>Schizosaccharomycetes</taxon>
        <taxon>Schizosaccharomycetales</taxon>
        <taxon>Schizosaccharomycetaceae</taxon>
        <taxon>Schizosaccharomyces</taxon>
    </lineage>
</organism>
<protein>
    <submittedName>
        <fullName evidence="4">Fumarylacetoacetate hydrolase</fullName>
    </submittedName>
</protein>
<dbReference type="GeneID" id="25037434"/>
<dbReference type="eggNOG" id="KOG1535">
    <property type="taxonomic scope" value="Eukaryota"/>
</dbReference>
<comment type="similarity">
    <text evidence="1">Belongs to the FAH family.</text>
</comment>
<evidence type="ECO:0000259" key="3">
    <source>
        <dbReference type="Pfam" id="PF01557"/>
    </source>
</evidence>
<dbReference type="EMBL" id="KE546988">
    <property type="protein sequence ID" value="EPY53651.1"/>
    <property type="molecule type" value="Genomic_DNA"/>
</dbReference>
<keyword evidence="5" id="KW-1185">Reference proteome</keyword>
<dbReference type="InterPro" id="IPR011234">
    <property type="entry name" value="Fumarylacetoacetase-like_C"/>
</dbReference>
<sequence length="220" mass="24143">MLSRASKILCIGRNYAAHIRELNNAFPKKPFFFLKPPSAIVGPGQGKLLFPSDVKAHYEVELGLVMGSKLPARQPISHPKWMEAIAGYFVGIDVTARNIQDEAKKAGLPWTFAKGYDTFLPVGPFIPKHLIPDPHNVIVELSQNKNIVQHESTSLMLNRIPRILESITEVMSLQPGDLILTGTPKGVGQVFSKDVLSARLLNAEGKEIIPSAFSIQADVV</sequence>
<gene>
    <name evidence="4" type="ORF">SPOG_03115</name>
</gene>
<keyword evidence="4" id="KW-0378">Hydrolase</keyword>
<dbReference type="AlphaFoldDB" id="S9XJ46"/>
<dbReference type="PANTHER" id="PTHR11820">
    <property type="entry name" value="ACYLPYRUVASE"/>
    <property type="match status" value="1"/>
</dbReference>
<evidence type="ECO:0000313" key="4">
    <source>
        <dbReference type="EMBL" id="EPY53651.1"/>
    </source>
</evidence>
<dbReference type="GO" id="GO:0050163">
    <property type="term" value="F:oxaloacetate tautomerase activity"/>
    <property type="evidence" value="ECO:0007669"/>
    <property type="project" value="EnsemblFungi"/>
</dbReference>
<dbReference type="Pfam" id="PF01557">
    <property type="entry name" value="FAA_hydrolase"/>
    <property type="match status" value="1"/>
</dbReference>
<evidence type="ECO:0000256" key="2">
    <source>
        <dbReference type="ARBA" id="ARBA00022723"/>
    </source>
</evidence>